<dbReference type="NCBIfam" id="TIGR00797">
    <property type="entry name" value="matE"/>
    <property type="match status" value="1"/>
</dbReference>
<dbReference type="RefSeq" id="WP_079495688.1">
    <property type="nucleotide sequence ID" value="NZ_FUZT01000020.1"/>
</dbReference>
<dbReference type="Proteomes" id="UP000190285">
    <property type="component" value="Unassembled WGS sequence"/>
</dbReference>
<dbReference type="InterPro" id="IPR045070">
    <property type="entry name" value="MATE_MepA-like"/>
</dbReference>
<gene>
    <name evidence="7" type="ORF">SAMN02194393_05098</name>
</gene>
<dbReference type="Pfam" id="PF01554">
    <property type="entry name" value="MatE"/>
    <property type="match status" value="2"/>
</dbReference>
<keyword evidence="2" id="KW-1003">Cell membrane</keyword>
<dbReference type="InterPro" id="IPR051327">
    <property type="entry name" value="MATE_MepA_subfamily"/>
</dbReference>
<dbReference type="EMBL" id="FUZT01000020">
    <property type="protein sequence ID" value="SKC89926.1"/>
    <property type="molecule type" value="Genomic_DNA"/>
</dbReference>
<dbReference type="AlphaFoldDB" id="A0A1T5MNZ0"/>
<feature type="transmembrane region" description="Helical" evidence="6">
    <location>
        <begin position="102"/>
        <end position="120"/>
    </location>
</feature>
<keyword evidence="4 6" id="KW-1133">Transmembrane helix</keyword>
<evidence type="ECO:0000256" key="2">
    <source>
        <dbReference type="ARBA" id="ARBA00022475"/>
    </source>
</evidence>
<feature type="transmembrane region" description="Helical" evidence="6">
    <location>
        <begin position="198"/>
        <end position="219"/>
    </location>
</feature>
<keyword evidence="5 6" id="KW-0472">Membrane</keyword>
<dbReference type="GO" id="GO:0015297">
    <property type="term" value="F:antiporter activity"/>
    <property type="evidence" value="ECO:0007669"/>
    <property type="project" value="InterPro"/>
</dbReference>
<evidence type="ECO:0000256" key="6">
    <source>
        <dbReference type="SAM" id="Phobius"/>
    </source>
</evidence>
<feature type="transmembrane region" description="Helical" evidence="6">
    <location>
        <begin position="169"/>
        <end position="192"/>
    </location>
</feature>
<feature type="transmembrane region" description="Helical" evidence="6">
    <location>
        <begin position="60"/>
        <end position="82"/>
    </location>
</feature>
<evidence type="ECO:0000256" key="3">
    <source>
        <dbReference type="ARBA" id="ARBA00022692"/>
    </source>
</evidence>
<feature type="transmembrane region" description="Helical" evidence="6">
    <location>
        <begin position="20"/>
        <end position="40"/>
    </location>
</feature>
<feature type="transmembrane region" description="Helical" evidence="6">
    <location>
        <begin position="273"/>
        <end position="295"/>
    </location>
</feature>
<evidence type="ECO:0000256" key="4">
    <source>
        <dbReference type="ARBA" id="ARBA00022989"/>
    </source>
</evidence>
<evidence type="ECO:0000256" key="1">
    <source>
        <dbReference type="ARBA" id="ARBA00004651"/>
    </source>
</evidence>
<dbReference type="InterPro" id="IPR002528">
    <property type="entry name" value="MATE_fam"/>
</dbReference>
<protein>
    <submittedName>
        <fullName evidence="7">Putative efflux protein, MATE family</fullName>
    </submittedName>
</protein>
<reference evidence="7 8" key="1">
    <citation type="submission" date="2017-02" db="EMBL/GenBank/DDBJ databases">
        <authorList>
            <person name="Peterson S.W."/>
        </authorList>
    </citation>
    <scope>NUCLEOTIDE SEQUENCE [LARGE SCALE GENOMIC DNA]</scope>
    <source>
        <strain evidence="7 8">M1</strain>
    </source>
</reference>
<dbReference type="GO" id="GO:0042910">
    <property type="term" value="F:xenobiotic transmembrane transporter activity"/>
    <property type="evidence" value="ECO:0007669"/>
    <property type="project" value="InterPro"/>
</dbReference>
<comment type="subcellular location">
    <subcellularLocation>
        <location evidence="1">Cell membrane</location>
        <topology evidence="1">Multi-pass membrane protein</topology>
    </subcellularLocation>
</comment>
<dbReference type="PANTHER" id="PTHR43823:SF3">
    <property type="entry name" value="MULTIDRUG EXPORT PROTEIN MEPA"/>
    <property type="match status" value="1"/>
</dbReference>
<dbReference type="STRING" id="36842.SAMN02194393_05098"/>
<accession>A0A1T5MNZ0</accession>
<name>A0A1T5MNZ0_9FIRM</name>
<keyword evidence="8" id="KW-1185">Reference proteome</keyword>
<proteinExistence type="predicted"/>
<keyword evidence="3 6" id="KW-0812">Transmembrane</keyword>
<dbReference type="GO" id="GO:0005886">
    <property type="term" value="C:plasma membrane"/>
    <property type="evidence" value="ECO:0007669"/>
    <property type="project" value="UniProtKB-SubCell"/>
</dbReference>
<dbReference type="CDD" id="cd13143">
    <property type="entry name" value="MATE_MepA_like"/>
    <property type="match status" value="1"/>
</dbReference>
<dbReference type="OrthoDB" id="9811110at2"/>
<organism evidence="7 8">
    <name type="scientific">Maledivibacter halophilus</name>
    <dbReference type="NCBI Taxonomy" id="36842"/>
    <lineage>
        <taxon>Bacteria</taxon>
        <taxon>Bacillati</taxon>
        <taxon>Bacillota</taxon>
        <taxon>Clostridia</taxon>
        <taxon>Peptostreptococcales</taxon>
        <taxon>Caminicellaceae</taxon>
        <taxon>Maledivibacter</taxon>
    </lineage>
</organism>
<evidence type="ECO:0000313" key="7">
    <source>
        <dbReference type="EMBL" id="SKC89926.1"/>
    </source>
</evidence>
<evidence type="ECO:0000256" key="5">
    <source>
        <dbReference type="ARBA" id="ARBA00023136"/>
    </source>
</evidence>
<evidence type="ECO:0000313" key="8">
    <source>
        <dbReference type="Proteomes" id="UP000190285"/>
    </source>
</evidence>
<dbReference type="PANTHER" id="PTHR43823">
    <property type="entry name" value="SPORULATION PROTEIN YKVU"/>
    <property type="match status" value="1"/>
</dbReference>
<feature type="transmembrane region" description="Helical" evidence="6">
    <location>
        <begin position="140"/>
        <end position="157"/>
    </location>
</feature>
<sequence>MTNTSERAKMMGEEKIPKILIKLAMPGIIAMLVNAVYNVVDTIFVGMLDNTSAIGAVSVAFPLFMIIAAFGQMFGVGAGSYISRLLGEKKKELADKTASTTFFTSIACGIIFTLFGLAFIEPLLKLFGATETIMPFAKDYSRILIFGAVFTVSNMSLNNMIRAEGNAKFSMIAISIGAGLNIILDPIFMYSLNMGIKGASLATVLSQIISFVFLIRYYISGKSYIRISINYFNFSKKIYSEIMKIGIATFARQGLSSLALGLINIAAKPYGDAAVAAMGVTLRVLSIGIFVIFGYNQGFQPIVGYNYGAKKYNRVREAIKISLIWTTGLICSPYSRQLK</sequence>
<feature type="transmembrane region" description="Helical" evidence="6">
    <location>
        <begin position="245"/>
        <end position="267"/>
    </location>
</feature>